<gene>
    <name evidence="2" type="ORF">NQV15_14335</name>
</gene>
<keyword evidence="3" id="KW-1185">Reference proteome</keyword>
<dbReference type="EMBL" id="CP102173">
    <property type="protein sequence ID" value="UUP13021.1"/>
    <property type="molecule type" value="Genomic_DNA"/>
</dbReference>
<evidence type="ECO:0000313" key="2">
    <source>
        <dbReference type="EMBL" id="UUP13021.1"/>
    </source>
</evidence>
<reference evidence="2 3" key="1">
    <citation type="submission" date="2022-08" db="EMBL/GenBank/DDBJ databases">
        <title>novel species in genus Aeromicrobium.</title>
        <authorList>
            <person name="Ye L."/>
        </authorList>
    </citation>
    <scope>NUCLEOTIDE SEQUENCE [LARGE SCALE GENOMIC DNA]</scope>
    <source>
        <strain evidence="3">zg-Y1379</strain>
    </source>
</reference>
<name>A0ABY5M7B3_9ACTN</name>
<dbReference type="RefSeq" id="WP_232401222.1">
    <property type="nucleotide sequence ID" value="NZ_CP102173.1"/>
</dbReference>
<evidence type="ECO:0000259" key="1">
    <source>
        <dbReference type="Pfam" id="PF07110"/>
    </source>
</evidence>
<dbReference type="Proteomes" id="UP001316184">
    <property type="component" value="Chromosome"/>
</dbReference>
<feature type="domain" description="EthD" evidence="1">
    <location>
        <begin position="43"/>
        <end position="119"/>
    </location>
</feature>
<sequence length="141" mass="15443">MATDATAREQAQAAAEARLQRTLREPETFMYKLIACWSAPKSEDVDAFEQHYAEVHLPAAAASPHLRKLVAIRTDSNLEGAEPSFYRVAELHFDSEADLHASEKTPEFAAMRADAGQMIEQFGVTLEVGIGTAIEAELKPA</sequence>
<dbReference type="InterPro" id="IPR009799">
    <property type="entry name" value="EthD_dom"/>
</dbReference>
<dbReference type="Pfam" id="PF07110">
    <property type="entry name" value="EthD"/>
    <property type="match status" value="1"/>
</dbReference>
<evidence type="ECO:0000313" key="3">
    <source>
        <dbReference type="Proteomes" id="UP001316184"/>
    </source>
</evidence>
<dbReference type="SUPFAM" id="SSF54909">
    <property type="entry name" value="Dimeric alpha+beta barrel"/>
    <property type="match status" value="1"/>
</dbReference>
<proteinExistence type="predicted"/>
<dbReference type="Gene3D" id="3.30.70.100">
    <property type="match status" value="1"/>
</dbReference>
<organism evidence="2 3">
    <name type="scientific">Aeromicrobium wangtongii</name>
    <dbReference type="NCBI Taxonomy" id="2969247"/>
    <lineage>
        <taxon>Bacteria</taxon>
        <taxon>Bacillati</taxon>
        <taxon>Actinomycetota</taxon>
        <taxon>Actinomycetes</taxon>
        <taxon>Propionibacteriales</taxon>
        <taxon>Nocardioidaceae</taxon>
        <taxon>Aeromicrobium</taxon>
    </lineage>
</organism>
<protein>
    <submittedName>
        <fullName evidence="2">EthD family reductase</fullName>
    </submittedName>
</protein>
<accession>A0ABY5M7B3</accession>
<dbReference type="NCBIfam" id="TIGR02118">
    <property type="entry name" value="EthD family reductase"/>
    <property type="match status" value="1"/>
</dbReference>
<dbReference type="InterPro" id="IPR011008">
    <property type="entry name" value="Dimeric_a/b-barrel"/>
</dbReference>